<sequence length="998" mass="113391">MKKHKVTYVGVLCCRGEPVILAQSFNFSDLPYFSRSQAKNLSVFTAREIAKRVDEGFTGTTIEDYAIYAHKWESGMCILCICDKEYPSRTAFALIQHSFFIFNEKYVYEELDLTKDNNLSLPDLKELLLKYRAPEQVDMYENVFGKVQNTKNIVTKTVKELLNNEESLEALVNQSKDLSAKTKDERVDEREKSSSKHFSENGSKSSKVEAKEVSGGENGDKPVRYKKIFKDCYFCIGDVSVSYREYFEACKGRCTVSVVSFRNRLIDIILKRGGGLEASLSPYVTHFIVERAGASQRWWIRRRIKGTPKKYHFVTAKYVVESHLKGRRLYEGSYAPKFLRAPGVFILPPSNEGTPDRGEGEMSTPSPRQESYRIMETWAQMMESEELEDFKNMDTGIYMNGNIVYIHMENFLVETLIGDGVRSPAAVYSSDQVISVNTEASNAGIRKGMHVKTVRGMGIVDLRLAKYNYDKVIERGLSIVRFLREYSRHILSPYYNEYYLQMPYERSRELLGNSGSKEDDNENTRNVAAKIYSEVPGECVMGLGKNMLVAKLAAKRCRNLKINSQESDYDYEMSPVLSIYGMNGRESLVSENICIVNDGFKFLNNVHLSEIPGVGVLWPVLKSRGLVTCNDVRKKGTPLCLQSILGGRMGKMVYNFCFGYDYRCSNLPRKQLDFFLNKSFKTKAKVSTANSQSSQPSQSNQSGQSVQRNQSSQPSQSSQYTELSQPTEESLLKSMLSDILKQLCSVYSLFDKCIINYSIRYKCTVVIKVGGKEEYSRCVSSILDKESLRHTMQKLYGEIKEEMGAELSDMKTIEFEVKDIIRVDENMKFIDNFLTGKPQSSQTSISRIRGEFDWVKGVNSSDNSNNGNDNEVSGDASNTSSEVMRTPTRRLNGWRIDSIPSVSEPSENSNNANNSNRRNRRTMKSNSSSMSPHSVRSSISADSRRRTPTRMKSESSVESNQRSSSRSRRLRRVPEGQKYITDYISPTRSESKESKQGL</sequence>
<feature type="compositionally biased region" description="Basic and acidic residues" evidence="9">
    <location>
        <begin position="179"/>
        <end position="199"/>
    </location>
</feature>
<dbReference type="Pfam" id="PF00817">
    <property type="entry name" value="IMS"/>
    <property type="match status" value="1"/>
</dbReference>
<evidence type="ECO:0000256" key="9">
    <source>
        <dbReference type="SAM" id="MobiDB-lite"/>
    </source>
</evidence>
<evidence type="ECO:0000256" key="4">
    <source>
        <dbReference type="ARBA" id="ARBA00023136"/>
    </source>
</evidence>
<evidence type="ECO:0000259" key="11">
    <source>
        <dbReference type="PROSITE" id="PS50859"/>
    </source>
</evidence>
<dbReference type="CDD" id="cd14824">
    <property type="entry name" value="Longin"/>
    <property type="match status" value="1"/>
</dbReference>
<dbReference type="InterPro" id="IPR043128">
    <property type="entry name" value="Rev_trsase/Diguanyl_cyclase"/>
</dbReference>
<evidence type="ECO:0000256" key="5">
    <source>
        <dbReference type="ARBA" id="ARBA00023139"/>
    </source>
</evidence>
<dbReference type="InterPro" id="IPR010908">
    <property type="entry name" value="Longin_dom"/>
</dbReference>
<evidence type="ECO:0000313" key="12">
    <source>
        <dbReference type="EMBL" id="UKJ90817.1"/>
    </source>
</evidence>
<dbReference type="InterPro" id="IPR036420">
    <property type="entry name" value="BRCT_dom_sf"/>
</dbReference>
<evidence type="ECO:0000313" key="13">
    <source>
        <dbReference type="Proteomes" id="UP000244803"/>
    </source>
</evidence>
<dbReference type="Gene3D" id="1.20.5.110">
    <property type="match status" value="1"/>
</dbReference>
<feature type="region of interest" description="Disordered" evidence="9">
    <location>
        <begin position="687"/>
        <end position="723"/>
    </location>
</feature>
<dbReference type="EMBL" id="CP056068">
    <property type="protein sequence ID" value="UKJ90817.1"/>
    <property type="molecule type" value="Genomic_DNA"/>
</dbReference>
<dbReference type="GO" id="GO:0005484">
    <property type="term" value="F:SNAP receptor activity"/>
    <property type="evidence" value="ECO:0007669"/>
    <property type="project" value="TreeGrafter"/>
</dbReference>
<evidence type="ECO:0000259" key="10">
    <source>
        <dbReference type="PROSITE" id="PS50173"/>
    </source>
</evidence>
<evidence type="ECO:0000256" key="8">
    <source>
        <dbReference type="ARBA" id="ARBA00046278"/>
    </source>
</evidence>
<dbReference type="GO" id="GO:0003887">
    <property type="term" value="F:DNA-directed DNA polymerase activity"/>
    <property type="evidence" value="ECO:0007669"/>
    <property type="project" value="InterPro"/>
</dbReference>
<evidence type="ECO:0000256" key="3">
    <source>
        <dbReference type="ARBA" id="ARBA00022634"/>
    </source>
</evidence>
<dbReference type="Gene3D" id="3.30.450.50">
    <property type="entry name" value="Longin domain"/>
    <property type="match status" value="1"/>
</dbReference>
<feature type="region of interest" description="Disordered" evidence="9">
    <location>
        <begin position="349"/>
        <end position="368"/>
    </location>
</feature>
<dbReference type="GO" id="GO:0006281">
    <property type="term" value="P:DNA repair"/>
    <property type="evidence" value="ECO:0007669"/>
    <property type="project" value="InterPro"/>
</dbReference>
<organism evidence="12 13">
    <name type="scientific">Theileria orientalis</name>
    <dbReference type="NCBI Taxonomy" id="68886"/>
    <lineage>
        <taxon>Eukaryota</taxon>
        <taxon>Sar</taxon>
        <taxon>Alveolata</taxon>
        <taxon>Apicomplexa</taxon>
        <taxon>Aconoidasida</taxon>
        <taxon>Piroplasmida</taxon>
        <taxon>Theileriidae</taxon>
        <taxon>Theileria</taxon>
    </lineage>
</organism>
<feature type="region of interest" description="Disordered" evidence="9">
    <location>
        <begin position="858"/>
        <end position="998"/>
    </location>
</feature>
<dbReference type="SUPFAM" id="SSF56672">
    <property type="entry name" value="DNA/RNA polymerases"/>
    <property type="match status" value="1"/>
</dbReference>
<dbReference type="InterPro" id="IPR001126">
    <property type="entry name" value="UmuC"/>
</dbReference>
<dbReference type="SUPFAM" id="SSF64356">
    <property type="entry name" value="SNARE-like"/>
    <property type="match status" value="1"/>
</dbReference>
<dbReference type="InterPro" id="IPR053848">
    <property type="entry name" value="IMS_HHH_1"/>
</dbReference>
<keyword evidence="7" id="KW-0636">Prenylation</keyword>
<dbReference type="GO" id="GO:0006888">
    <property type="term" value="P:endoplasmic reticulum to Golgi vesicle-mediated transport"/>
    <property type="evidence" value="ECO:0007669"/>
    <property type="project" value="TreeGrafter"/>
</dbReference>
<dbReference type="InterPro" id="IPR043502">
    <property type="entry name" value="DNA/RNA_pol_sf"/>
</dbReference>
<keyword evidence="5" id="KW-0564">Palmitate</keyword>
<feature type="domain" description="Longin" evidence="11">
    <location>
        <begin position="12"/>
        <end position="106"/>
    </location>
</feature>
<evidence type="ECO:0000256" key="6">
    <source>
        <dbReference type="ARBA" id="ARBA00023288"/>
    </source>
</evidence>
<dbReference type="Pfam" id="PF21999">
    <property type="entry name" value="IMS_HHH_1"/>
    <property type="match status" value="1"/>
</dbReference>
<keyword evidence="6" id="KW-0449">Lipoprotein</keyword>
<gene>
    <name evidence="12" type="ORF">MACJ_001752</name>
</gene>
<dbReference type="OrthoDB" id="447129at2759"/>
<dbReference type="PANTHER" id="PTHR45806:SF1">
    <property type="entry name" value="SYNAPTOBREVIN HOMOLOG YKT6"/>
    <property type="match status" value="1"/>
</dbReference>
<dbReference type="Pfam" id="PF13774">
    <property type="entry name" value="Longin"/>
    <property type="match status" value="1"/>
</dbReference>
<reference evidence="12" key="1">
    <citation type="submission" date="2022-07" db="EMBL/GenBank/DDBJ databases">
        <title>Evaluation of T. orientalis genome assembly methods using nanopore sequencing and analysis of variation between genomes.</title>
        <authorList>
            <person name="Yam J."/>
            <person name="Micallef M.L."/>
            <person name="Liu M."/>
            <person name="Djordjevic S.P."/>
            <person name="Bogema D.R."/>
            <person name="Jenkins C."/>
        </authorList>
    </citation>
    <scope>NUCLEOTIDE SEQUENCE</scope>
    <source>
        <strain evidence="12">Fish Creek</strain>
    </source>
</reference>
<dbReference type="PROSITE" id="PS50859">
    <property type="entry name" value="LONGIN"/>
    <property type="match status" value="1"/>
</dbReference>
<evidence type="ECO:0000256" key="2">
    <source>
        <dbReference type="ARBA" id="ARBA00022481"/>
    </source>
</evidence>
<proteinExistence type="inferred from homology"/>
<feature type="compositionally biased region" description="Low complexity" evidence="9">
    <location>
        <begin position="898"/>
        <end position="916"/>
    </location>
</feature>
<keyword evidence="4" id="KW-0472">Membrane</keyword>
<dbReference type="SUPFAM" id="SSF52113">
    <property type="entry name" value="BRCT domain"/>
    <property type="match status" value="1"/>
</dbReference>
<evidence type="ECO:0000256" key="1">
    <source>
        <dbReference type="ARBA" id="ARBA00008025"/>
    </source>
</evidence>
<feature type="compositionally biased region" description="Low complexity" evidence="9">
    <location>
        <begin position="924"/>
        <end position="940"/>
    </location>
</feature>
<dbReference type="SMART" id="SM01270">
    <property type="entry name" value="Longin"/>
    <property type="match status" value="1"/>
</dbReference>
<feature type="compositionally biased region" description="Low complexity" evidence="9">
    <location>
        <begin position="954"/>
        <end position="964"/>
    </location>
</feature>
<dbReference type="Gene3D" id="1.10.150.20">
    <property type="entry name" value="5' to 3' exonuclease, C-terminal subdomain"/>
    <property type="match status" value="1"/>
</dbReference>
<dbReference type="Gene3D" id="3.30.70.270">
    <property type="match status" value="1"/>
</dbReference>
<name>A0A976M8Q4_THEOR</name>
<feature type="compositionally biased region" description="Low complexity" evidence="9">
    <location>
        <begin position="858"/>
        <end position="875"/>
    </location>
</feature>
<dbReference type="Proteomes" id="UP000244803">
    <property type="component" value="Chromosome 2"/>
</dbReference>
<dbReference type="SUPFAM" id="SSF58038">
    <property type="entry name" value="SNARE fusion complex"/>
    <property type="match status" value="1"/>
</dbReference>
<dbReference type="Gene3D" id="3.40.1170.60">
    <property type="match status" value="1"/>
</dbReference>
<dbReference type="GO" id="GO:0005794">
    <property type="term" value="C:Golgi apparatus"/>
    <property type="evidence" value="ECO:0007669"/>
    <property type="project" value="TreeGrafter"/>
</dbReference>
<dbReference type="PROSITE" id="PS50173">
    <property type="entry name" value="UMUC"/>
    <property type="match status" value="1"/>
</dbReference>
<feature type="domain" description="UmuC" evidence="10">
    <location>
        <begin position="424"/>
        <end position="615"/>
    </location>
</feature>
<accession>A0A976M8Q4</accession>
<evidence type="ECO:0000256" key="7">
    <source>
        <dbReference type="ARBA" id="ARBA00023289"/>
    </source>
</evidence>
<protein>
    <submittedName>
        <fullName evidence="12">Uncharacterized protein</fullName>
    </submittedName>
</protein>
<keyword evidence="3" id="KW-0237">DNA synthesis</keyword>
<dbReference type="AlphaFoldDB" id="A0A976M8Q4"/>
<dbReference type="PANTHER" id="PTHR45806">
    <property type="entry name" value="SYNAPTOBREVIN HOMOLOG YKT6"/>
    <property type="match status" value="1"/>
</dbReference>
<comment type="similarity">
    <text evidence="1">Belongs to the synaptobrevin family.</text>
</comment>
<keyword evidence="2" id="KW-0488">Methylation</keyword>
<feature type="region of interest" description="Disordered" evidence="9">
    <location>
        <begin position="179"/>
        <end position="217"/>
    </location>
</feature>
<feature type="compositionally biased region" description="Basic and acidic residues" evidence="9">
    <location>
        <begin position="206"/>
        <end position="217"/>
    </location>
</feature>
<feature type="compositionally biased region" description="Basic and acidic residues" evidence="9">
    <location>
        <begin position="989"/>
        <end position="998"/>
    </location>
</feature>
<dbReference type="Gene3D" id="3.40.50.10190">
    <property type="entry name" value="BRCT domain"/>
    <property type="match status" value="1"/>
</dbReference>
<comment type="subcellular location">
    <subcellularLocation>
        <location evidence="8">Endomembrane system</location>
        <topology evidence="8">Lipid-anchor</topology>
        <orientation evidence="8">Cytoplasmic side</orientation>
    </subcellularLocation>
</comment>
<dbReference type="InterPro" id="IPR011012">
    <property type="entry name" value="Longin-like_dom_sf"/>
</dbReference>
<feature type="compositionally biased region" description="Low complexity" evidence="9">
    <location>
        <begin position="690"/>
        <end position="719"/>
    </location>
</feature>